<dbReference type="AlphaFoldDB" id="A0AA86JEM6"/>
<comment type="caution">
    <text evidence="1">The sequence shown here is derived from an EMBL/GenBank/DDBJ whole genome shotgun (WGS) entry which is preliminary data.</text>
</comment>
<organism evidence="1 2">
    <name type="scientific">Clostridium neonatale</name>
    <dbReference type="NCBI Taxonomy" id="137838"/>
    <lineage>
        <taxon>Bacteria</taxon>
        <taxon>Bacillati</taxon>
        <taxon>Bacillota</taxon>
        <taxon>Clostridia</taxon>
        <taxon>Eubacteriales</taxon>
        <taxon>Clostridiaceae</taxon>
        <taxon>Clostridium</taxon>
    </lineage>
</organism>
<proteinExistence type="predicted"/>
<protein>
    <submittedName>
        <fullName evidence="1">Uncharacterized protein</fullName>
    </submittedName>
</protein>
<accession>A0AA86JEM6</accession>
<sequence length="103" mass="11963">MSEDDLKTLLKDVKDYLRISWEDEKTDKNLNGMIKRGMARLTNIAGVSSLDFIEEDLPRQLLFDYCRYANSQALEVFETNFQSELLSLHINTQAELIKDETES</sequence>
<dbReference type="EMBL" id="CAKJVE010000004">
    <property type="protein sequence ID" value="CAG9703998.1"/>
    <property type="molecule type" value="Genomic_DNA"/>
</dbReference>
<evidence type="ECO:0000313" key="1">
    <source>
        <dbReference type="EMBL" id="CAG9703998.1"/>
    </source>
</evidence>
<name>A0AA86JEM6_9CLOT</name>
<evidence type="ECO:0000313" key="2">
    <source>
        <dbReference type="Proteomes" id="UP000789738"/>
    </source>
</evidence>
<gene>
    <name evidence="1" type="ORF">CNEO_40906</name>
</gene>
<dbReference type="RefSeq" id="WP_210886454.1">
    <property type="nucleotide sequence ID" value="NZ_CAKJVE010000004.1"/>
</dbReference>
<dbReference type="Proteomes" id="UP000789738">
    <property type="component" value="Unassembled WGS sequence"/>
</dbReference>
<reference evidence="1" key="1">
    <citation type="submission" date="2021-10" db="EMBL/GenBank/DDBJ databases">
        <authorList>
            <person name="Mesa V."/>
        </authorList>
    </citation>
    <scope>NUCLEOTIDE SEQUENCE</scope>
    <source>
        <strain evidence="1">CC3_PB</strain>
    </source>
</reference>